<accession>A0A1D8K713</accession>
<feature type="domain" description="ISXO2-like transposase" evidence="1">
    <location>
        <begin position="1"/>
        <end position="99"/>
    </location>
</feature>
<evidence type="ECO:0000259" key="1">
    <source>
        <dbReference type="SMART" id="SM01126"/>
    </source>
</evidence>
<dbReference type="EMBL" id="CP017448">
    <property type="protein sequence ID" value="AOV16759.1"/>
    <property type="molecule type" value="Genomic_DNA"/>
</dbReference>
<dbReference type="NCBIfam" id="NF033547">
    <property type="entry name" value="transpos_IS1595"/>
    <property type="match status" value="1"/>
</dbReference>
<dbReference type="AlphaFoldDB" id="A0A1D8K713"/>
<evidence type="ECO:0000313" key="2">
    <source>
        <dbReference type="EMBL" id="AOV16759.1"/>
    </source>
</evidence>
<evidence type="ECO:0000313" key="3">
    <source>
        <dbReference type="Proteomes" id="UP000095342"/>
    </source>
</evidence>
<dbReference type="InterPro" id="IPR024445">
    <property type="entry name" value="Tnp_ISXO2-like"/>
</dbReference>
<gene>
    <name evidence="2" type="ORF">BJI67_06505</name>
</gene>
<name>A0A1D8K713_9GAMM</name>
<organism evidence="2 3">
    <name type="scientific">Acidihalobacter aeolianus</name>
    <dbReference type="NCBI Taxonomy" id="2792603"/>
    <lineage>
        <taxon>Bacteria</taxon>
        <taxon>Pseudomonadati</taxon>
        <taxon>Pseudomonadota</taxon>
        <taxon>Gammaproteobacteria</taxon>
        <taxon>Chromatiales</taxon>
        <taxon>Ectothiorhodospiraceae</taxon>
        <taxon>Acidihalobacter</taxon>
    </lineage>
</organism>
<sequence>MQIIPNAETETLKAFIQKHIKPGSTMYTDGLISYPGSAKDEYNHQGTSLKDSGKKANEVLPGVHRIAALVKRWLLGTHQGSFEAFHLQAYLDEFTFRLNRRKSTHRGRLFLRLLEQCVAMHPLSFRGLVANPKPINVVQEFALPSNLRHKAPASLDLISTILPPLHSTILPSCCNSLS</sequence>
<dbReference type="SMART" id="SM01126">
    <property type="entry name" value="DDE_Tnp_IS1595"/>
    <property type="match status" value="1"/>
</dbReference>
<dbReference type="Proteomes" id="UP000095342">
    <property type="component" value="Chromosome"/>
</dbReference>
<protein>
    <recommendedName>
        <fullName evidence="1">ISXO2-like transposase domain-containing protein</fullName>
    </recommendedName>
</protein>
<dbReference type="KEGG" id="aaeo:BJI67_06505"/>
<keyword evidence="3" id="KW-1185">Reference proteome</keyword>
<reference evidence="2 3" key="1">
    <citation type="submission" date="2016-09" db="EMBL/GenBank/DDBJ databases">
        <title>Acidihalobacter prosperus V6 (DSM14174).</title>
        <authorList>
            <person name="Khaleque H.N."/>
            <person name="Ramsay J.P."/>
            <person name="Murphy R.J.T."/>
            <person name="Kaksonen A.H."/>
            <person name="Boxall N.J."/>
            <person name="Watkin E.L.J."/>
        </authorList>
    </citation>
    <scope>NUCLEOTIDE SEQUENCE [LARGE SCALE GENOMIC DNA]</scope>
    <source>
        <strain evidence="2 3">V6</strain>
    </source>
</reference>
<dbReference type="Pfam" id="PF12762">
    <property type="entry name" value="DDE_Tnp_IS1595"/>
    <property type="match status" value="1"/>
</dbReference>
<proteinExistence type="predicted"/>